<feature type="region of interest" description="Disordered" evidence="1">
    <location>
        <begin position="79"/>
        <end position="124"/>
    </location>
</feature>
<proteinExistence type="predicted"/>
<dbReference type="AlphaFoldDB" id="A0AAD5YRS8"/>
<feature type="compositionally biased region" description="Basic and acidic residues" evidence="1">
    <location>
        <begin position="245"/>
        <end position="256"/>
    </location>
</feature>
<evidence type="ECO:0000256" key="1">
    <source>
        <dbReference type="SAM" id="MobiDB-lite"/>
    </source>
</evidence>
<feature type="compositionally biased region" description="Polar residues" evidence="1">
    <location>
        <begin position="1"/>
        <end position="12"/>
    </location>
</feature>
<feature type="region of interest" description="Disordered" evidence="1">
    <location>
        <begin position="291"/>
        <end position="312"/>
    </location>
</feature>
<reference evidence="3" key="1">
    <citation type="submission" date="2022-07" db="EMBL/GenBank/DDBJ databases">
        <title>Genome Sequence of Leucocoprinus birnbaumii.</title>
        <authorList>
            <person name="Buettner E."/>
        </authorList>
    </citation>
    <scope>NUCLEOTIDE SEQUENCE</scope>
    <source>
        <strain evidence="3">VT141</strain>
    </source>
</reference>
<keyword evidence="2" id="KW-0812">Transmembrane</keyword>
<dbReference type="EMBL" id="JANIEX010000247">
    <property type="protein sequence ID" value="KAJ3570256.1"/>
    <property type="molecule type" value="Genomic_DNA"/>
</dbReference>
<feature type="region of interest" description="Disordered" evidence="1">
    <location>
        <begin position="181"/>
        <end position="257"/>
    </location>
</feature>
<evidence type="ECO:0000313" key="4">
    <source>
        <dbReference type="Proteomes" id="UP001213000"/>
    </source>
</evidence>
<protein>
    <submittedName>
        <fullName evidence="3">Uncharacterized protein</fullName>
    </submittedName>
</protein>
<feature type="compositionally biased region" description="Polar residues" evidence="1">
    <location>
        <begin position="219"/>
        <end position="230"/>
    </location>
</feature>
<keyword evidence="2" id="KW-1133">Transmembrane helix</keyword>
<feature type="compositionally biased region" description="Polar residues" evidence="1">
    <location>
        <begin position="81"/>
        <end position="91"/>
    </location>
</feature>
<feature type="compositionally biased region" description="Polar residues" evidence="1">
    <location>
        <begin position="296"/>
        <end position="312"/>
    </location>
</feature>
<feature type="compositionally biased region" description="Polar residues" evidence="1">
    <location>
        <begin position="111"/>
        <end position="121"/>
    </location>
</feature>
<sequence length="1008" mass="107557">MSQSKPKTNTLLHTHGHTSKPSVDTTASGLAESAISFSAFPEPPSSIPPTPIRSVFGSASPSVINSPVSLRYDTLVAGGSVPSTSNRYSRSTVDRDTNHAPPSPSGKPETDVTSVSGSNISPYDWHEGASSIDVDATEDRLLPTSFITSLLRENVGPRAANRASFSSDAFSGISEMTYPPRNPFLDSLRESSAGPSHTTSPRQSQRGPLPRPIGARPRNSFQRGNVTEAGSSDVHPRSAALASRENPRLGGRDVARKGSLLSQSTVVAELSDGSGRSAKKLAAYNEIEETEYDSQPDIQTNASSGLATSVTPLTRQRSNSYLNADPLHRESFHSIKSTAPSFMSRISSLRRRALTWRRKPLPPIPTIPRIAVTRNSSEDEQAPLPELVSRANQLHGLLEKGYHPHQSMISHHTKNEHIASGFDHVTIPDTISRHNSTRNSSGKLRAVAWVKNNKPWVTLGIFILIAIIAIAAAVGVTAQRNKLHKASDCQGNLGGADCNLNATCVCTSSSSPSSCSSPIGQAVLDVIPVMNTVLATNITTSTVYSSLWIAQGGVQGSSCVEQVDMIDVGPQLDPVNQPNRTQWAQSALLWTLTQTQNLSSVEQLQDFVRKAAWSSLPTPDGPTSASSGFNMTVAGFNYDFASQTITPISAKFVNEGQPSGDQASRVDASLIPPLDHIYSYAVASSKQRENALLQYWTNTLHQREDSLGSFKAAFNSSPIVLPFDATSHPIQSLYNATSFPPPTACYPGLRSDQQDLINAIEGDVFGLPQANTALQFDTSCFPVHPAYGILDVLRLRFPYPDFGTNVTREGVVLKPGVAPRAVLAMGAGLSALPGPVNSTRSLTAAADPRNYGTPTYANHIILQYLSSMDINTANAVVSYILSAATSSTPAPADNLPLNSIPSLEVAVFGSVEASDADIYLSPFTLNSGSLFFGSSDGSAFRNFVIGRGGQIAWAENATSAEVVYDKSFSDLIFNQTWAATAAGISTNAPDVGLSNITGTFSLYQRFSP</sequence>
<feature type="transmembrane region" description="Helical" evidence="2">
    <location>
        <begin position="456"/>
        <end position="478"/>
    </location>
</feature>
<feature type="compositionally biased region" description="Polar residues" evidence="1">
    <location>
        <begin position="193"/>
        <end position="206"/>
    </location>
</feature>
<evidence type="ECO:0000313" key="3">
    <source>
        <dbReference type="EMBL" id="KAJ3570256.1"/>
    </source>
</evidence>
<gene>
    <name evidence="3" type="ORF">NP233_g4532</name>
</gene>
<accession>A0AAD5YRS8</accession>
<comment type="caution">
    <text evidence="3">The sequence shown here is derived from an EMBL/GenBank/DDBJ whole genome shotgun (WGS) entry which is preliminary data.</text>
</comment>
<keyword evidence="4" id="KW-1185">Reference proteome</keyword>
<evidence type="ECO:0000256" key="2">
    <source>
        <dbReference type="SAM" id="Phobius"/>
    </source>
</evidence>
<name>A0AAD5YRS8_9AGAR</name>
<feature type="region of interest" description="Disordered" evidence="1">
    <location>
        <begin position="1"/>
        <end position="27"/>
    </location>
</feature>
<dbReference type="Proteomes" id="UP001213000">
    <property type="component" value="Unassembled WGS sequence"/>
</dbReference>
<keyword evidence="2" id="KW-0472">Membrane</keyword>
<organism evidence="3 4">
    <name type="scientific">Leucocoprinus birnbaumii</name>
    <dbReference type="NCBI Taxonomy" id="56174"/>
    <lineage>
        <taxon>Eukaryota</taxon>
        <taxon>Fungi</taxon>
        <taxon>Dikarya</taxon>
        <taxon>Basidiomycota</taxon>
        <taxon>Agaricomycotina</taxon>
        <taxon>Agaricomycetes</taxon>
        <taxon>Agaricomycetidae</taxon>
        <taxon>Agaricales</taxon>
        <taxon>Agaricineae</taxon>
        <taxon>Agaricaceae</taxon>
        <taxon>Leucocoprinus</taxon>
    </lineage>
</organism>